<name>A0A396RLG8_9SPHN</name>
<evidence type="ECO:0000313" key="2">
    <source>
        <dbReference type="Proteomes" id="UP000266693"/>
    </source>
</evidence>
<protein>
    <submittedName>
        <fullName evidence="1">ArsR family transcriptional regulator</fullName>
    </submittedName>
</protein>
<gene>
    <name evidence="1" type="ORF">D1610_11600</name>
</gene>
<reference evidence="1 2" key="1">
    <citation type="submission" date="2018-08" db="EMBL/GenBank/DDBJ databases">
        <title>The multiple taxonomic identification of Sphingomonas gilva.</title>
        <authorList>
            <person name="Zhu D."/>
            <person name="Zheng S."/>
        </authorList>
    </citation>
    <scope>NUCLEOTIDE SEQUENCE [LARGE SCALE GENOMIC DNA]</scope>
    <source>
        <strain evidence="1 2">ZDH117</strain>
    </source>
</reference>
<keyword evidence="2" id="KW-1185">Reference proteome</keyword>
<dbReference type="AlphaFoldDB" id="A0A396RLG8"/>
<accession>A0A396RLG8</accession>
<dbReference type="RefSeq" id="WP_118864354.1">
    <property type="nucleotide sequence ID" value="NZ_QWLV01000005.1"/>
</dbReference>
<comment type="caution">
    <text evidence="1">The sequence shown here is derived from an EMBL/GenBank/DDBJ whole genome shotgun (WGS) entry which is preliminary data.</text>
</comment>
<dbReference type="OrthoDB" id="7855192at2"/>
<dbReference type="Proteomes" id="UP000266693">
    <property type="component" value="Unassembled WGS sequence"/>
</dbReference>
<sequence length="100" mass="10860">MSYLEDAWLPHLRLTLLRVLANAPSYCANSSILAEAVGMMGLRASRDQVRSELAWLREQRLVTIEEPSPALLVACITERGLDVSSGASTVPGVQRPSPKA</sequence>
<evidence type="ECO:0000313" key="1">
    <source>
        <dbReference type="EMBL" id="RHW17187.1"/>
    </source>
</evidence>
<dbReference type="EMBL" id="QWLV01000005">
    <property type="protein sequence ID" value="RHW17187.1"/>
    <property type="molecule type" value="Genomic_DNA"/>
</dbReference>
<proteinExistence type="predicted"/>
<organism evidence="1 2">
    <name type="scientific">Sphingomonas gilva</name>
    <dbReference type="NCBI Taxonomy" id="2305907"/>
    <lineage>
        <taxon>Bacteria</taxon>
        <taxon>Pseudomonadati</taxon>
        <taxon>Pseudomonadota</taxon>
        <taxon>Alphaproteobacteria</taxon>
        <taxon>Sphingomonadales</taxon>
        <taxon>Sphingomonadaceae</taxon>
        <taxon>Sphingomonas</taxon>
    </lineage>
</organism>